<organism evidence="3 4">
    <name type="scientific">Tsukamurella spumae</name>
    <dbReference type="NCBI Taxonomy" id="44753"/>
    <lineage>
        <taxon>Bacteria</taxon>
        <taxon>Bacillati</taxon>
        <taxon>Actinomycetota</taxon>
        <taxon>Actinomycetes</taxon>
        <taxon>Mycobacteriales</taxon>
        <taxon>Tsukamurellaceae</taxon>
        <taxon>Tsukamurella</taxon>
    </lineage>
</organism>
<gene>
    <name evidence="3" type="ORF">HF999_00815</name>
</gene>
<keyword evidence="1" id="KW-0472">Membrane</keyword>
<dbReference type="PANTHER" id="PTHR45138">
    <property type="entry name" value="REGULATORY COMPONENTS OF SENSORY TRANSDUCTION SYSTEM"/>
    <property type="match status" value="1"/>
</dbReference>
<dbReference type="PANTHER" id="PTHR45138:SF9">
    <property type="entry name" value="DIGUANYLATE CYCLASE DGCM-RELATED"/>
    <property type="match status" value="1"/>
</dbReference>
<dbReference type="SMART" id="SM00267">
    <property type="entry name" value="GGDEF"/>
    <property type="match status" value="1"/>
</dbReference>
<evidence type="ECO:0000313" key="4">
    <source>
        <dbReference type="Proteomes" id="UP000582646"/>
    </source>
</evidence>
<name>A0A846WV85_9ACTN</name>
<feature type="transmembrane region" description="Helical" evidence="1">
    <location>
        <begin position="26"/>
        <end position="44"/>
    </location>
</feature>
<keyword evidence="4" id="KW-1185">Reference proteome</keyword>
<dbReference type="SUPFAM" id="SSF55073">
    <property type="entry name" value="Nucleotide cyclase"/>
    <property type="match status" value="1"/>
</dbReference>
<dbReference type="CDD" id="cd01949">
    <property type="entry name" value="GGDEF"/>
    <property type="match status" value="1"/>
</dbReference>
<feature type="transmembrane region" description="Helical" evidence="1">
    <location>
        <begin position="112"/>
        <end position="131"/>
    </location>
</feature>
<proteinExistence type="predicted"/>
<dbReference type="RefSeq" id="WP_168544041.1">
    <property type="nucleotide sequence ID" value="NZ_BAAAKS010000031.1"/>
</dbReference>
<comment type="caution">
    <text evidence="3">The sequence shown here is derived from an EMBL/GenBank/DDBJ whole genome shotgun (WGS) entry which is preliminary data.</text>
</comment>
<evidence type="ECO:0000313" key="3">
    <source>
        <dbReference type="EMBL" id="NKY16923.1"/>
    </source>
</evidence>
<dbReference type="Gene3D" id="3.30.70.270">
    <property type="match status" value="1"/>
</dbReference>
<keyword evidence="1" id="KW-1133">Transmembrane helix</keyword>
<dbReference type="InterPro" id="IPR029787">
    <property type="entry name" value="Nucleotide_cyclase"/>
</dbReference>
<feature type="domain" description="GGDEF" evidence="2">
    <location>
        <begin position="229"/>
        <end position="359"/>
    </location>
</feature>
<accession>A0A846WV85</accession>
<feature type="transmembrane region" description="Helical" evidence="1">
    <location>
        <begin position="56"/>
        <end position="76"/>
    </location>
</feature>
<dbReference type="Pfam" id="PF00990">
    <property type="entry name" value="GGDEF"/>
    <property type="match status" value="1"/>
</dbReference>
<sequence>MGEWRTAGIAEFAFTTEAIRFIHGTGLLRIAIASLAMMMLPLALVMQFNPMGPHGVVLRTVQVGSALLGFGLGLQWLKGRWPTARQAIKFLLLADLLIGVAASVLSDPTARICGAIHLAMLGLFAAFFLGWRVLLVHCIYSLLLIGGLTAYAIAFDGRTLLDLYVYTTPAIATVVGLPVIIQVVVEAGRAGITRVSKEWYMDSLTGVYNRRGMDLAVRRATARHGGSDGVFVVGALDLDEFKLFNDTRGHFAGDELLSTVAARLHSVPRLIVARNGGDEFSVLAIRSDAEAAQRTVEQLRALVRQRTGGPEAPGLPASMGIVLAPVDDRDRLDSLAADADEALYEAKRSATDAVIVRRPGHVRGDG</sequence>
<evidence type="ECO:0000259" key="2">
    <source>
        <dbReference type="PROSITE" id="PS50887"/>
    </source>
</evidence>
<dbReference type="InterPro" id="IPR050469">
    <property type="entry name" value="Diguanylate_Cyclase"/>
</dbReference>
<feature type="transmembrane region" description="Helical" evidence="1">
    <location>
        <begin position="138"/>
        <end position="157"/>
    </location>
</feature>
<dbReference type="AlphaFoldDB" id="A0A846WV85"/>
<protein>
    <submittedName>
        <fullName evidence="3">GGDEF domain-containing protein</fullName>
    </submittedName>
</protein>
<dbReference type="EMBL" id="JAAXOQ010000001">
    <property type="protein sequence ID" value="NKY16923.1"/>
    <property type="molecule type" value="Genomic_DNA"/>
</dbReference>
<dbReference type="InterPro" id="IPR000160">
    <property type="entry name" value="GGDEF_dom"/>
</dbReference>
<feature type="transmembrane region" description="Helical" evidence="1">
    <location>
        <begin position="163"/>
        <end position="185"/>
    </location>
</feature>
<feature type="transmembrane region" description="Helical" evidence="1">
    <location>
        <begin position="88"/>
        <end position="106"/>
    </location>
</feature>
<reference evidence="3 4" key="1">
    <citation type="submission" date="2020-04" db="EMBL/GenBank/DDBJ databases">
        <title>MicrobeNet Type strains.</title>
        <authorList>
            <person name="Nicholson A.C."/>
        </authorList>
    </citation>
    <scope>NUCLEOTIDE SEQUENCE [LARGE SCALE GENOMIC DNA]</scope>
    <source>
        <strain evidence="3 4">DSM 44113</strain>
    </source>
</reference>
<keyword evidence="1" id="KW-0812">Transmembrane</keyword>
<dbReference type="PROSITE" id="PS50887">
    <property type="entry name" value="GGDEF"/>
    <property type="match status" value="1"/>
</dbReference>
<dbReference type="GO" id="GO:0052621">
    <property type="term" value="F:diguanylate cyclase activity"/>
    <property type="evidence" value="ECO:0007669"/>
    <property type="project" value="TreeGrafter"/>
</dbReference>
<evidence type="ECO:0000256" key="1">
    <source>
        <dbReference type="SAM" id="Phobius"/>
    </source>
</evidence>
<dbReference type="NCBIfam" id="TIGR00254">
    <property type="entry name" value="GGDEF"/>
    <property type="match status" value="1"/>
</dbReference>
<dbReference type="InterPro" id="IPR043128">
    <property type="entry name" value="Rev_trsase/Diguanyl_cyclase"/>
</dbReference>
<dbReference type="Proteomes" id="UP000582646">
    <property type="component" value="Unassembled WGS sequence"/>
</dbReference>